<protein>
    <submittedName>
        <fullName evidence="3">Uncharacterized protein</fullName>
    </submittedName>
</protein>
<dbReference type="PANTHER" id="PTHR23300">
    <property type="entry name" value="METHANETHIOL OXIDASE"/>
    <property type="match status" value="1"/>
</dbReference>
<keyword evidence="2" id="KW-0711">Selenium</keyword>
<evidence type="ECO:0000313" key="4">
    <source>
        <dbReference type="Proteomes" id="UP000836841"/>
    </source>
</evidence>
<dbReference type="PANTHER" id="PTHR23300:SF0">
    <property type="entry name" value="METHANETHIOL OXIDASE"/>
    <property type="match status" value="1"/>
</dbReference>
<dbReference type="AlphaFoldDB" id="A0AAU9RY38"/>
<dbReference type="Pfam" id="PF05694">
    <property type="entry name" value="SBP56"/>
    <property type="match status" value="2"/>
</dbReference>
<evidence type="ECO:0000313" key="3">
    <source>
        <dbReference type="EMBL" id="CAH2052886.1"/>
    </source>
</evidence>
<evidence type="ECO:0000256" key="2">
    <source>
        <dbReference type="ARBA" id="ARBA00023266"/>
    </source>
</evidence>
<keyword evidence="4" id="KW-1185">Reference proteome</keyword>
<dbReference type="InterPro" id="IPR008826">
    <property type="entry name" value="Se-bd"/>
</dbReference>
<gene>
    <name evidence="3" type="ORF">TAV2_LOCUS9478</name>
</gene>
<organism evidence="3 4">
    <name type="scientific">Thlaspi arvense</name>
    <name type="common">Field penny-cress</name>
    <dbReference type="NCBI Taxonomy" id="13288"/>
    <lineage>
        <taxon>Eukaryota</taxon>
        <taxon>Viridiplantae</taxon>
        <taxon>Streptophyta</taxon>
        <taxon>Embryophyta</taxon>
        <taxon>Tracheophyta</taxon>
        <taxon>Spermatophyta</taxon>
        <taxon>Magnoliopsida</taxon>
        <taxon>eudicotyledons</taxon>
        <taxon>Gunneridae</taxon>
        <taxon>Pentapetalae</taxon>
        <taxon>rosids</taxon>
        <taxon>malvids</taxon>
        <taxon>Brassicales</taxon>
        <taxon>Brassicaceae</taxon>
        <taxon>Thlaspideae</taxon>
        <taxon>Thlaspi</taxon>
    </lineage>
</organism>
<name>A0AAU9RY38_THLAR</name>
<dbReference type="EMBL" id="OU466859">
    <property type="protein sequence ID" value="CAH2052886.1"/>
    <property type="molecule type" value="Genomic_DNA"/>
</dbReference>
<dbReference type="GO" id="GO:0008430">
    <property type="term" value="F:selenium binding"/>
    <property type="evidence" value="ECO:0007669"/>
    <property type="project" value="InterPro"/>
</dbReference>
<feature type="non-terminal residue" evidence="3">
    <location>
        <position position="1"/>
    </location>
</feature>
<dbReference type="Proteomes" id="UP000836841">
    <property type="component" value="Chromosome 3"/>
</dbReference>
<sequence length="235" mass="26056">REIMKPTVAAMAVRSHGGDCCKNGPGNYTTPLLAMFGPREKLIYVAVIYTGTGQDKPDYLATVDVDSSSSTYSSVIHRLSMPYLGDELHHSGWNSCSSCYSDPSCERRYLILPSRLLGEDEIGLSASTLLLSFLCLVLATKMKTQEDKEGSSPLFEYDFWYQPRHETMISTSWGAPAAWPEGQLTQILDLDVTRLLSLEVRFLHDPTKAIGFVGCALSSTIVRFFKNEDETYGAT</sequence>
<evidence type="ECO:0000256" key="1">
    <source>
        <dbReference type="ARBA" id="ARBA00005606"/>
    </source>
</evidence>
<accession>A0AAU9RY38</accession>
<reference evidence="3 4" key="1">
    <citation type="submission" date="2022-03" db="EMBL/GenBank/DDBJ databases">
        <authorList>
            <person name="Nunn A."/>
            <person name="Chopra R."/>
            <person name="Nunn A."/>
            <person name="Contreras Garrido A."/>
        </authorList>
    </citation>
    <scope>NUCLEOTIDE SEQUENCE [LARGE SCALE GENOMIC DNA]</scope>
</reference>
<feature type="non-terminal residue" evidence="3">
    <location>
        <position position="235"/>
    </location>
</feature>
<proteinExistence type="inferred from homology"/>
<comment type="similarity">
    <text evidence="1">Belongs to the selenium-binding protein family.</text>
</comment>